<dbReference type="GO" id="GO:0003700">
    <property type="term" value="F:DNA-binding transcription factor activity"/>
    <property type="evidence" value="ECO:0007669"/>
    <property type="project" value="TreeGrafter"/>
</dbReference>
<dbReference type="SUPFAM" id="SSF46689">
    <property type="entry name" value="Homeodomain-like"/>
    <property type="match status" value="1"/>
</dbReference>
<dbReference type="InterPro" id="IPR001647">
    <property type="entry name" value="HTH_TetR"/>
</dbReference>
<dbReference type="EMBL" id="SDPO01000003">
    <property type="protein sequence ID" value="RXZ47869.1"/>
    <property type="molecule type" value="Genomic_DNA"/>
</dbReference>
<dbReference type="PANTHER" id="PTHR30055">
    <property type="entry name" value="HTH-TYPE TRANSCRIPTIONAL REGULATOR RUTR"/>
    <property type="match status" value="1"/>
</dbReference>
<dbReference type="SUPFAM" id="SSF48498">
    <property type="entry name" value="Tetracyclin repressor-like, C-terminal domain"/>
    <property type="match status" value="1"/>
</dbReference>
<evidence type="ECO:0000313" key="7">
    <source>
        <dbReference type="EMBL" id="RXZ47869.1"/>
    </source>
</evidence>
<dbReference type="Pfam" id="PF13977">
    <property type="entry name" value="TetR_C_6"/>
    <property type="match status" value="1"/>
</dbReference>
<evidence type="ECO:0000256" key="4">
    <source>
        <dbReference type="ARBA" id="ARBA00023163"/>
    </source>
</evidence>
<dbReference type="InterPro" id="IPR009057">
    <property type="entry name" value="Homeodomain-like_sf"/>
</dbReference>
<dbReference type="PANTHER" id="PTHR30055:SF175">
    <property type="entry name" value="HTH-TYPE TRANSCRIPTIONAL REPRESSOR KSTR2"/>
    <property type="match status" value="1"/>
</dbReference>
<keyword evidence="2" id="KW-0805">Transcription regulation</keyword>
<dbReference type="AlphaFoldDB" id="A0A4Q2JMM4"/>
<dbReference type="RefSeq" id="WP_056010620.1">
    <property type="nucleotide sequence ID" value="NZ_SDPO01000003.1"/>
</dbReference>
<sequence length="196" mass="21496">MPKVTAAYREARRDEIIDAALRAFAAKGFQGTSMADVIAETGLSAGAIYGHFAGKKELFAAVAGRVLDSRSTELEAQRGGGEPLPPGQIIATLLDGMRREPFSNVIVQLWAEAAVDDEMRLLVQGVFHRLRETVRARLLEWAAADPRRVDGDPEEWATRLAPVVLGLGPGYMVQRLIVDDFDDEAYLRTLIEALPH</sequence>
<evidence type="ECO:0000256" key="3">
    <source>
        <dbReference type="ARBA" id="ARBA00023125"/>
    </source>
</evidence>
<keyword evidence="8" id="KW-1185">Reference proteome</keyword>
<reference evidence="7 8" key="1">
    <citation type="submission" date="2019-01" db="EMBL/GenBank/DDBJ databases">
        <authorList>
            <person name="Li J."/>
        </authorList>
    </citation>
    <scope>NUCLEOTIDE SEQUENCE [LARGE SCALE GENOMIC DNA]</scope>
    <source>
        <strain evidence="7 8">CCUG 35506</strain>
    </source>
</reference>
<dbReference type="PROSITE" id="PS50977">
    <property type="entry name" value="HTH_TETR_2"/>
    <property type="match status" value="1"/>
</dbReference>
<dbReference type="Gene3D" id="1.10.357.10">
    <property type="entry name" value="Tetracycline Repressor, domain 2"/>
    <property type="match status" value="1"/>
</dbReference>
<protein>
    <submittedName>
        <fullName evidence="7">TetR/AcrR family transcriptional regulator</fullName>
    </submittedName>
</protein>
<dbReference type="InterPro" id="IPR023772">
    <property type="entry name" value="DNA-bd_HTH_TetR-type_CS"/>
</dbReference>
<dbReference type="Pfam" id="PF00440">
    <property type="entry name" value="TetR_N"/>
    <property type="match status" value="1"/>
</dbReference>
<dbReference type="InterPro" id="IPR039538">
    <property type="entry name" value="BetI_C"/>
</dbReference>
<evidence type="ECO:0000256" key="5">
    <source>
        <dbReference type="PROSITE-ProRule" id="PRU00335"/>
    </source>
</evidence>
<dbReference type="InterPro" id="IPR050109">
    <property type="entry name" value="HTH-type_TetR-like_transc_reg"/>
</dbReference>
<evidence type="ECO:0000259" key="6">
    <source>
        <dbReference type="PROSITE" id="PS50977"/>
    </source>
</evidence>
<evidence type="ECO:0000256" key="1">
    <source>
        <dbReference type="ARBA" id="ARBA00022491"/>
    </source>
</evidence>
<dbReference type="GO" id="GO:0000976">
    <property type="term" value="F:transcription cis-regulatory region binding"/>
    <property type="evidence" value="ECO:0007669"/>
    <property type="project" value="TreeGrafter"/>
</dbReference>
<proteinExistence type="predicted"/>
<feature type="domain" description="HTH tetR-type" evidence="6">
    <location>
        <begin position="10"/>
        <end position="70"/>
    </location>
</feature>
<dbReference type="InterPro" id="IPR036271">
    <property type="entry name" value="Tet_transcr_reg_TetR-rel_C_sf"/>
</dbReference>
<evidence type="ECO:0000313" key="8">
    <source>
        <dbReference type="Proteomes" id="UP000292935"/>
    </source>
</evidence>
<organism evidence="7 8">
    <name type="scientific">Agromyces fucosus</name>
    <dbReference type="NCBI Taxonomy" id="41985"/>
    <lineage>
        <taxon>Bacteria</taxon>
        <taxon>Bacillati</taxon>
        <taxon>Actinomycetota</taxon>
        <taxon>Actinomycetes</taxon>
        <taxon>Micrococcales</taxon>
        <taxon>Microbacteriaceae</taxon>
        <taxon>Agromyces</taxon>
    </lineage>
</organism>
<gene>
    <name evidence="7" type="ORF">ESP57_15215</name>
</gene>
<name>A0A4Q2JMM4_9MICO</name>
<keyword evidence="3 5" id="KW-0238">DNA-binding</keyword>
<keyword evidence="1" id="KW-0678">Repressor</keyword>
<feature type="DNA-binding region" description="H-T-H motif" evidence="5">
    <location>
        <begin position="33"/>
        <end position="52"/>
    </location>
</feature>
<keyword evidence="4" id="KW-0804">Transcription</keyword>
<comment type="caution">
    <text evidence="7">The sequence shown here is derived from an EMBL/GenBank/DDBJ whole genome shotgun (WGS) entry which is preliminary data.</text>
</comment>
<evidence type="ECO:0000256" key="2">
    <source>
        <dbReference type="ARBA" id="ARBA00023015"/>
    </source>
</evidence>
<dbReference type="OrthoDB" id="5242390at2"/>
<dbReference type="PRINTS" id="PR00455">
    <property type="entry name" value="HTHTETR"/>
</dbReference>
<accession>A0A4Q2JMM4</accession>
<dbReference type="Proteomes" id="UP000292935">
    <property type="component" value="Unassembled WGS sequence"/>
</dbReference>
<dbReference type="PROSITE" id="PS01081">
    <property type="entry name" value="HTH_TETR_1"/>
    <property type="match status" value="1"/>
</dbReference>